<dbReference type="InterPro" id="IPR018076">
    <property type="entry name" value="T2SS_GspF_dom"/>
</dbReference>
<keyword evidence="4 6" id="KW-1133">Transmembrane helix</keyword>
<name>A0ABR7N839_9FIRM</name>
<evidence type="ECO:0000313" key="8">
    <source>
        <dbReference type="EMBL" id="MBC8572557.1"/>
    </source>
</evidence>
<evidence type="ECO:0000256" key="4">
    <source>
        <dbReference type="ARBA" id="ARBA00022989"/>
    </source>
</evidence>
<accession>A0ABR7N839</accession>
<evidence type="ECO:0000256" key="5">
    <source>
        <dbReference type="ARBA" id="ARBA00023136"/>
    </source>
</evidence>
<evidence type="ECO:0000256" key="6">
    <source>
        <dbReference type="SAM" id="Phobius"/>
    </source>
</evidence>
<feature type="domain" description="Type II secretion system protein GspF" evidence="7">
    <location>
        <begin position="325"/>
        <end position="457"/>
    </location>
</feature>
<gene>
    <name evidence="8" type="ORF">H8716_05575</name>
</gene>
<dbReference type="Pfam" id="PF00482">
    <property type="entry name" value="T2SSF"/>
    <property type="match status" value="1"/>
</dbReference>
<evidence type="ECO:0000313" key="9">
    <source>
        <dbReference type="Proteomes" id="UP000657421"/>
    </source>
</evidence>
<dbReference type="EMBL" id="JACRSZ010000004">
    <property type="protein sequence ID" value="MBC8572557.1"/>
    <property type="molecule type" value="Genomic_DNA"/>
</dbReference>
<sequence length="462" mass="52642">MWMYWGLVAVFGMLMILSAGVETEPEVKWYRKPFHKGAEYLLERSSRWRKNRDRKENKKEKEKLETMLLCFALGLLLFPIAESALSGEKQLAAIQRLERPEKGEGNSSYTLQAEIQNQEDAEQVKVELQERQYTEQEELQLLKLAEEEIDQIILGENASADEVRGRVELPSELQNGEVTVQWIQNPQGYLDGDGNIVADLPEKGQILTLTAMLSCGEREQIYETALHLFPQIRTEEEQLKYDLNQALKNAQENSREKKTLELPQEVDGRDVVWTQSQVSLTGICLAGILILAAAGYLGKAQEHKKMEEQRRRQLILDYPDVVFKLGMLLNAGLTIQNAFVRIAGEYQEMKEQSGIRWAYEEMVAACNEMRSGIAEARAYERFGRRCEQTCYVRLGTILSGGLQKSSEGMTELLLNEAEEAMEDRRQLAKKMGEEAGTRLLFPMILMLLVVLVILIVPAVLSF</sequence>
<keyword evidence="5 6" id="KW-0472">Membrane</keyword>
<evidence type="ECO:0000259" key="7">
    <source>
        <dbReference type="Pfam" id="PF00482"/>
    </source>
</evidence>
<protein>
    <submittedName>
        <fullName evidence="8">Type II secretion system F family protein</fullName>
    </submittedName>
</protein>
<evidence type="ECO:0000256" key="2">
    <source>
        <dbReference type="ARBA" id="ARBA00022475"/>
    </source>
</evidence>
<feature type="transmembrane region" description="Helical" evidence="6">
    <location>
        <begin position="278"/>
        <end position="297"/>
    </location>
</feature>
<dbReference type="RefSeq" id="WP_249307587.1">
    <property type="nucleotide sequence ID" value="NZ_JACRSZ010000004.1"/>
</dbReference>
<keyword evidence="2" id="KW-1003">Cell membrane</keyword>
<comment type="subcellular location">
    <subcellularLocation>
        <location evidence="1">Cell membrane</location>
        <topology evidence="1">Multi-pass membrane protein</topology>
    </subcellularLocation>
</comment>
<reference evidence="8 9" key="1">
    <citation type="submission" date="2020-08" db="EMBL/GenBank/DDBJ databases">
        <title>Genome public.</title>
        <authorList>
            <person name="Liu C."/>
            <person name="Sun Q."/>
        </authorList>
    </citation>
    <scope>NUCLEOTIDE SEQUENCE [LARGE SCALE GENOMIC DNA]</scope>
    <source>
        <strain evidence="8 9">NSJ-46</strain>
    </source>
</reference>
<feature type="transmembrane region" description="Helical" evidence="6">
    <location>
        <begin position="439"/>
        <end position="460"/>
    </location>
</feature>
<dbReference type="Proteomes" id="UP000657421">
    <property type="component" value="Unassembled WGS sequence"/>
</dbReference>
<evidence type="ECO:0000256" key="3">
    <source>
        <dbReference type="ARBA" id="ARBA00022692"/>
    </source>
</evidence>
<keyword evidence="9" id="KW-1185">Reference proteome</keyword>
<evidence type="ECO:0000256" key="1">
    <source>
        <dbReference type="ARBA" id="ARBA00004651"/>
    </source>
</evidence>
<comment type="caution">
    <text evidence="8">The sequence shown here is derived from an EMBL/GenBank/DDBJ whole genome shotgun (WGS) entry which is preliminary data.</text>
</comment>
<dbReference type="PANTHER" id="PTHR35007:SF2">
    <property type="entry name" value="PILUS ASSEMBLE PROTEIN"/>
    <property type="match status" value="1"/>
</dbReference>
<dbReference type="PANTHER" id="PTHR35007">
    <property type="entry name" value="INTEGRAL MEMBRANE PROTEIN-RELATED"/>
    <property type="match status" value="1"/>
</dbReference>
<organism evidence="8 9">
    <name type="scientific">Jingyaoa shaoxingensis</name>
    <dbReference type="NCBI Taxonomy" id="2763671"/>
    <lineage>
        <taxon>Bacteria</taxon>
        <taxon>Bacillati</taxon>
        <taxon>Bacillota</taxon>
        <taxon>Clostridia</taxon>
        <taxon>Lachnospirales</taxon>
        <taxon>Lachnospiraceae</taxon>
        <taxon>Jingyaoa</taxon>
    </lineage>
</organism>
<proteinExistence type="predicted"/>
<keyword evidence="3 6" id="KW-0812">Transmembrane</keyword>